<dbReference type="GO" id="GO:0008836">
    <property type="term" value="F:diaminopimelate decarboxylase activity"/>
    <property type="evidence" value="ECO:0007669"/>
    <property type="project" value="TreeGrafter"/>
</dbReference>
<dbReference type="AlphaFoldDB" id="M2YAE5"/>
<evidence type="ECO:0000256" key="2">
    <source>
        <dbReference type="ARBA" id="ARBA00022898"/>
    </source>
</evidence>
<comment type="caution">
    <text evidence="5">The sequence shown here is derived from an EMBL/GenBank/DDBJ whole genome shotgun (WGS) entry which is preliminary data.</text>
</comment>
<dbReference type="EMBL" id="AOHO01000055">
    <property type="protein sequence ID" value="EME58570.1"/>
    <property type="molecule type" value="Genomic_DNA"/>
</dbReference>
<dbReference type="Pfam" id="PF02784">
    <property type="entry name" value="Orn_Arg_deC_N"/>
    <property type="match status" value="1"/>
</dbReference>
<dbReference type="PATRIC" id="fig|1284240.4.peg.3730"/>
<protein>
    <submittedName>
        <fullName evidence="5">Diaminopimelate decarboxylase</fullName>
    </submittedName>
</protein>
<dbReference type="GO" id="GO:0009089">
    <property type="term" value="P:lysine biosynthetic process via diaminopimelate"/>
    <property type="evidence" value="ECO:0007669"/>
    <property type="project" value="TreeGrafter"/>
</dbReference>
<dbReference type="InterPro" id="IPR029066">
    <property type="entry name" value="PLP-binding_barrel"/>
</dbReference>
<dbReference type="Gene3D" id="2.40.37.10">
    <property type="entry name" value="Lyase, Ornithine Decarboxylase, Chain A, domain 1"/>
    <property type="match status" value="1"/>
</dbReference>
<evidence type="ECO:0000256" key="3">
    <source>
        <dbReference type="PIRSR" id="PIRSR600183-50"/>
    </source>
</evidence>
<dbReference type="PRINTS" id="PR01179">
    <property type="entry name" value="ODADCRBXLASE"/>
</dbReference>
<feature type="domain" description="Orn/DAP/Arg decarboxylase 2 N-terminal" evidence="4">
    <location>
        <begin position="65"/>
        <end position="254"/>
    </location>
</feature>
<evidence type="ECO:0000256" key="1">
    <source>
        <dbReference type="ARBA" id="ARBA00001933"/>
    </source>
</evidence>
<feature type="active site" description="Proton donor" evidence="3">
    <location>
        <position position="383"/>
    </location>
</feature>
<dbReference type="Gene3D" id="3.20.20.10">
    <property type="entry name" value="Alanine racemase"/>
    <property type="match status" value="1"/>
</dbReference>
<evidence type="ECO:0000313" key="5">
    <source>
        <dbReference type="EMBL" id="EME58570.1"/>
    </source>
</evidence>
<gene>
    <name evidence="5" type="ORF">H074_18363</name>
</gene>
<comment type="cofactor">
    <cofactor evidence="1 3">
        <name>pyridoxal 5'-phosphate</name>
        <dbReference type="ChEBI" id="CHEBI:597326"/>
    </cofactor>
</comment>
<dbReference type="InterPro" id="IPR022644">
    <property type="entry name" value="De-COase2_N"/>
</dbReference>
<dbReference type="InterPro" id="IPR000183">
    <property type="entry name" value="Orn/DAP/Arg_de-COase"/>
</dbReference>
<proteinExistence type="predicted"/>
<dbReference type="SUPFAM" id="SSF51419">
    <property type="entry name" value="PLP-binding barrel"/>
    <property type="match status" value="1"/>
</dbReference>
<dbReference type="PANTHER" id="PTHR43727:SF2">
    <property type="entry name" value="GROUP IV DECARBOXYLASE"/>
    <property type="match status" value="1"/>
</dbReference>
<evidence type="ECO:0000313" key="6">
    <source>
        <dbReference type="Proteomes" id="UP000054226"/>
    </source>
</evidence>
<dbReference type="RefSeq" id="WP_007031526.1">
    <property type="nucleotide sequence ID" value="NZ_AOHO01000055.1"/>
</dbReference>
<dbReference type="OrthoDB" id="3275594at2"/>
<reference evidence="5 6" key="1">
    <citation type="journal article" date="2013" name="Genome Announc.">
        <title>Draft Genome Sequence of Amycolatopsis decaplanina Strain DSM 44594T.</title>
        <authorList>
            <person name="Kaur N."/>
            <person name="Kumar S."/>
            <person name="Bala M."/>
            <person name="Raghava G.P."/>
            <person name="Mayilraj S."/>
        </authorList>
    </citation>
    <scope>NUCLEOTIDE SEQUENCE [LARGE SCALE GENOMIC DNA]</scope>
    <source>
        <strain evidence="5 6">DSM 44594</strain>
    </source>
</reference>
<keyword evidence="2 3" id="KW-0663">Pyridoxal phosphate</keyword>
<organism evidence="5 6">
    <name type="scientific">Amycolatopsis decaplanina DSM 44594</name>
    <dbReference type="NCBI Taxonomy" id="1284240"/>
    <lineage>
        <taxon>Bacteria</taxon>
        <taxon>Bacillati</taxon>
        <taxon>Actinomycetota</taxon>
        <taxon>Actinomycetes</taxon>
        <taxon>Pseudonocardiales</taxon>
        <taxon>Pseudonocardiaceae</taxon>
        <taxon>Amycolatopsis</taxon>
    </lineage>
</organism>
<dbReference type="Proteomes" id="UP000054226">
    <property type="component" value="Unassembled WGS sequence"/>
</dbReference>
<feature type="modified residue" description="N6-(pyridoxal phosphate)lysine" evidence="3">
    <location>
        <position position="73"/>
    </location>
</feature>
<evidence type="ECO:0000259" key="4">
    <source>
        <dbReference type="Pfam" id="PF02784"/>
    </source>
</evidence>
<name>M2YAE5_9PSEU</name>
<keyword evidence="6" id="KW-1185">Reference proteome</keyword>
<dbReference type="PANTHER" id="PTHR43727">
    <property type="entry name" value="DIAMINOPIMELATE DECARBOXYLASE"/>
    <property type="match status" value="1"/>
</dbReference>
<dbReference type="InterPro" id="IPR009006">
    <property type="entry name" value="Ala_racemase/Decarboxylase_C"/>
</dbReference>
<dbReference type="SUPFAM" id="SSF50621">
    <property type="entry name" value="Alanine racemase C-terminal domain-like"/>
    <property type="match status" value="1"/>
</dbReference>
<sequence length="451" mass="48429">MDLIDTLSPPLPALERPWAHRLRASRTLWEIARGVGGGPFHVVHPATFAENLGGMVAALAAERVEGTVYYGKKANKAAAWLRECTRPGTGVDVASVPELVHALGNGLRGEAIGVTGAAKPDGLLWLALRHHCLLAVDAADELERVVRLAAELGETAEVLLRVRPPSAPESRFGFAPDAVAAAVRRCAEPDAPVVLRGFSFHLDGYDPVPRAELAAYLIDLCHDARALGHPASKISIGGGIAVSYVDADDWARFESGRHDGWFHAGRNPDRTYPYHQAPTGAAMVTAILRHGIAGKPLAERLRAAGIELLLEPGRALVDGAGFSVFPVLGCKPAEDHLITTVAGLSMSLSEQWKGSEFLPDPLLVCRESQGGTPVRTIVAGSSCMEYDVLTWRAVELPARPGTGDLLVYPNTAGYQMDKNESGFHQLPLPPKVVVDGDRWHVDTDYPIQEIR</sequence>
<accession>M2YAE5</accession>